<gene>
    <name evidence="1" type="ORF">NX786_19655</name>
</gene>
<reference evidence="1" key="1">
    <citation type="submission" date="2022-08" db="EMBL/GenBank/DDBJ databases">
        <title>Reclassification of Massilia species as members of the genera Telluria, Duganella, Pseudoduganella, Mokoshia gen. nov. and Zemynaea gen. nov. using orthogonal and non-orthogonal genome-based approaches.</title>
        <authorList>
            <person name="Bowman J.P."/>
        </authorList>
    </citation>
    <scope>NUCLEOTIDE SEQUENCE</scope>
    <source>
        <strain evidence="1">LMG 11547</strain>
    </source>
</reference>
<protein>
    <submittedName>
        <fullName evidence="1">Uncharacterized protein</fullName>
    </submittedName>
</protein>
<evidence type="ECO:0000313" key="1">
    <source>
        <dbReference type="EMBL" id="MCS0631549.1"/>
    </source>
</evidence>
<evidence type="ECO:0000313" key="2">
    <source>
        <dbReference type="Proteomes" id="UP001165263"/>
    </source>
</evidence>
<comment type="caution">
    <text evidence="1">The sequence shown here is derived from an EMBL/GenBank/DDBJ whole genome shotgun (WGS) entry which is preliminary data.</text>
</comment>
<dbReference type="RefSeq" id="WP_259450615.1">
    <property type="nucleotide sequence ID" value="NZ_CP119520.1"/>
</dbReference>
<name>A0ABT2C4H1_9BURK</name>
<accession>A0ABT2C4H1</accession>
<dbReference type="Proteomes" id="UP001165263">
    <property type="component" value="Unassembled WGS sequence"/>
</dbReference>
<proteinExistence type="predicted"/>
<sequence>MADELVQELARAGRMQNRFLTTFVAKITGNDGAAVRAIAGSVMEMGWRVHDVRQVCHMNQHVKQFIAKKHLPIARPRSI</sequence>
<organism evidence="1 2">
    <name type="scientific">Telluria mixta</name>
    <dbReference type="NCBI Taxonomy" id="34071"/>
    <lineage>
        <taxon>Bacteria</taxon>
        <taxon>Pseudomonadati</taxon>
        <taxon>Pseudomonadota</taxon>
        <taxon>Betaproteobacteria</taxon>
        <taxon>Burkholderiales</taxon>
        <taxon>Oxalobacteraceae</taxon>
        <taxon>Telluria group</taxon>
        <taxon>Telluria</taxon>
    </lineage>
</organism>
<dbReference type="EMBL" id="JANUHC010000007">
    <property type="protein sequence ID" value="MCS0631549.1"/>
    <property type="molecule type" value="Genomic_DNA"/>
</dbReference>
<keyword evidence="2" id="KW-1185">Reference proteome</keyword>